<dbReference type="InterPro" id="IPR021027">
    <property type="entry name" value="Transposase_put_HTH"/>
</dbReference>
<keyword evidence="3" id="KW-1185">Reference proteome</keyword>
<dbReference type="Proteomes" id="UP000555838">
    <property type="component" value="Unassembled WGS sequence"/>
</dbReference>
<evidence type="ECO:0000313" key="3">
    <source>
        <dbReference type="Proteomes" id="UP000555838"/>
    </source>
</evidence>
<evidence type="ECO:0000259" key="1">
    <source>
        <dbReference type="Pfam" id="PF12323"/>
    </source>
</evidence>
<dbReference type="Pfam" id="PF12323">
    <property type="entry name" value="HTH_OrfB_IS605"/>
    <property type="match status" value="1"/>
</dbReference>
<sequence>MGDNKAYKYGIYFNINQNKYFLKVFGCIRFLYNKILSDKKSYYEKNKENFSVNPSKYKN</sequence>
<proteinExistence type="predicted"/>
<gene>
    <name evidence="2" type="ORF">HNP68_001087</name>
</gene>
<protein>
    <recommendedName>
        <fullName evidence="1">Transposase putative helix-turn-helix domain-containing protein</fullName>
    </recommendedName>
</protein>
<feature type="domain" description="Transposase putative helix-turn-helix" evidence="1">
    <location>
        <begin position="3"/>
        <end position="47"/>
    </location>
</feature>
<name>A0ABR6PD13_9SPIR</name>
<accession>A0ABR6PD13</accession>
<organism evidence="2 3">
    <name type="scientific">Borreliella yangtzensis</name>
    <dbReference type="NCBI Taxonomy" id="683292"/>
    <lineage>
        <taxon>Bacteria</taxon>
        <taxon>Pseudomonadati</taxon>
        <taxon>Spirochaetota</taxon>
        <taxon>Spirochaetia</taxon>
        <taxon>Spirochaetales</taxon>
        <taxon>Borreliaceae</taxon>
        <taxon>Borreliella</taxon>
    </lineage>
</organism>
<dbReference type="EMBL" id="JACHFG010000009">
    <property type="protein sequence ID" value="MBB6043465.1"/>
    <property type="molecule type" value="Genomic_DNA"/>
</dbReference>
<reference evidence="2 3" key="1">
    <citation type="submission" date="2020-08" db="EMBL/GenBank/DDBJ databases">
        <title>Genomic Encyclopedia of Type Strains, Phase IV (KMG-IV): sequencing the most valuable type-strain genomes for metagenomic binning, comparative biology and taxonomic classification.</title>
        <authorList>
            <person name="Goeker M."/>
        </authorList>
    </citation>
    <scope>NUCLEOTIDE SEQUENCE [LARGE SCALE GENOMIC DNA]</scope>
    <source>
        <strain evidence="2 3">DSM 24625</strain>
    </source>
</reference>
<evidence type="ECO:0000313" key="2">
    <source>
        <dbReference type="EMBL" id="MBB6043465.1"/>
    </source>
</evidence>
<comment type="caution">
    <text evidence="2">The sequence shown here is derived from an EMBL/GenBank/DDBJ whole genome shotgun (WGS) entry which is preliminary data.</text>
</comment>